<reference evidence="7 8" key="1">
    <citation type="submission" date="2022-04" db="EMBL/GenBank/DDBJ databases">
        <title>Gracilibacillus sp. isolated from saltern.</title>
        <authorList>
            <person name="Won M."/>
            <person name="Lee C.-M."/>
            <person name="Woen H.-Y."/>
            <person name="Kwon S.-W."/>
        </authorList>
    </citation>
    <scope>NUCLEOTIDE SEQUENCE [LARGE SCALE GENOMIC DNA]</scope>
    <source>
        <strain evidence="7 8">SSPM10-3</strain>
    </source>
</reference>
<evidence type="ECO:0000259" key="6">
    <source>
        <dbReference type="PROSITE" id="PS50126"/>
    </source>
</evidence>
<dbReference type="CDD" id="cd04453">
    <property type="entry name" value="S1_RNase_E"/>
    <property type="match status" value="1"/>
</dbReference>
<dbReference type="PANTHER" id="PTHR30001">
    <property type="entry name" value="RIBONUCLEASE"/>
    <property type="match status" value="1"/>
</dbReference>
<dbReference type="Pfam" id="PF10150">
    <property type="entry name" value="RNase_E_G"/>
    <property type="match status" value="1"/>
</dbReference>
<evidence type="ECO:0000256" key="2">
    <source>
        <dbReference type="ARBA" id="ARBA00022723"/>
    </source>
</evidence>
<evidence type="ECO:0000313" key="8">
    <source>
        <dbReference type="Proteomes" id="UP000831537"/>
    </source>
</evidence>
<evidence type="ECO:0000256" key="4">
    <source>
        <dbReference type="ARBA" id="ARBA00022842"/>
    </source>
</evidence>
<keyword evidence="2" id="KW-0479">Metal-binding</keyword>
<dbReference type="SUPFAM" id="SSF50249">
    <property type="entry name" value="Nucleic acid-binding proteins"/>
    <property type="match status" value="1"/>
</dbReference>
<keyword evidence="3" id="KW-0378">Hydrolase</keyword>
<dbReference type="InterPro" id="IPR012340">
    <property type="entry name" value="NA-bd_OB-fold"/>
</dbReference>
<evidence type="ECO:0000313" key="7">
    <source>
        <dbReference type="EMBL" id="UOQ86150.1"/>
    </source>
</evidence>
<evidence type="ECO:0000256" key="1">
    <source>
        <dbReference type="ARBA" id="ARBA00001946"/>
    </source>
</evidence>
<dbReference type="PROSITE" id="PS50126">
    <property type="entry name" value="S1"/>
    <property type="match status" value="1"/>
</dbReference>
<dbReference type="InterPro" id="IPR004659">
    <property type="entry name" value="RNase_E/G"/>
</dbReference>
<dbReference type="Pfam" id="PF00575">
    <property type="entry name" value="S1"/>
    <property type="match status" value="1"/>
</dbReference>
<proteinExistence type="predicted"/>
<name>A0ABY4GQB1_9BACI</name>
<organism evidence="7 8">
    <name type="scientific">Gracilibacillus salinarum</name>
    <dbReference type="NCBI Taxonomy" id="2932255"/>
    <lineage>
        <taxon>Bacteria</taxon>
        <taxon>Bacillati</taxon>
        <taxon>Bacillota</taxon>
        <taxon>Bacilli</taxon>
        <taxon>Bacillales</taxon>
        <taxon>Bacillaceae</taxon>
        <taxon>Gracilibacillus</taxon>
    </lineage>
</organism>
<sequence>MKKIHFTTRLTEKVGLLFEDNACMDIFIDRPRIQEATLQTIFAGKVRNVDESIEAAFIDIGVDKVGFLPKSEVPWVKKDEKLSSYLTEGASLIVQITKEAYQDKGPRLTANITIQGQYLVYLPKGNYIASSKKLPEEAAVEWKALVSPSLDNVEGAILRTEIMEAAEEDILQELTNRRVQWNDLKRLADKVKAPALLWRDPLVPNQMLHYYQSQAITEISFDDPRSLENMKQQFPHLATVMTLRKDPHNISGKHIDRWLTEAIQPQVDKQDGISLIVEETEALTVIDINSSRFSSRQNKQATIFKINQRAARYCVEEIRKRNLSGIIVIDFLKMNRKQEVQIIKEMTAMLQSDPVRTEVYGFTKLGLLEMTRKRARTGLLQLLTNHTVTTDNLTAGTYVYQLEREVYGFNRRVEGLVVACQPEVYRMLQERPFRDTDPLTLELYVYIDNAITGYQIIRSGSKEIVELFIAEHKDLDIDKIY</sequence>
<dbReference type="InterPro" id="IPR003029">
    <property type="entry name" value="S1_domain"/>
</dbReference>
<keyword evidence="4" id="KW-0460">Magnesium</keyword>
<keyword evidence="8" id="KW-1185">Reference proteome</keyword>
<dbReference type="EMBL" id="CP095071">
    <property type="protein sequence ID" value="UOQ86150.1"/>
    <property type="molecule type" value="Genomic_DNA"/>
</dbReference>
<dbReference type="Proteomes" id="UP000831537">
    <property type="component" value="Chromosome"/>
</dbReference>
<evidence type="ECO:0000256" key="5">
    <source>
        <dbReference type="ARBA" id="ARBA00022884"/>
    </source>
</evidence>
<keyword evidence="5" id="KW-0694">RNA-binding</keyword>
<dbReference type="PANTHER" id="PTHR30001:SF0">
    <property type="entry name" value="RIBONUCLEASE G"/>
    <property type="match status" value="1"/>
</dbReference>
<dbReference type="RefSeq" id="WP_244746471.1">
    <property type="nucleotide sequence ID" value="NZ_CP095071.1"/>
</dbReference>
<accession>A0ABY4GQB1</accession>
<comment type="cofactor">
    <cofactor evidence="1">
        <name>Mg(2+)</name>
        <dbReference type="ChEBI" id="CHEBI:18420"/>
    </cofactor>
</comment>
<dbReference type="SMART" id="SM00316">
    <property type="entry name" value="S1"/>
    <property type="match status" value="1"/>
</dbReference>
<evidence type="ECO:0000256" key="3">
    <source>
        <dbReference type="ARBA" id="ARBA00022801"/>
    </source>
</evidence>
<dbReference type="InterPro" id="IPR019307">
    <property type="entry name" value="RNA-bd_AU-1/RNase_E/G"/>
</dbReference>
<protein>
    <submittedName>
        <fullName evidence="7">Ribonuclease E/G</fullName>
    </submittedName>
</protein>
<feature type="domain" description="S1 motif" evidence="6">
    <location>
        <begin position="39"/>
        <end position="111"/>
    </location>
</feature>
<gene>
    <name evidence="7" type="ORF">MUN87_04425</name>
</gene>
<dbReference type="Gene3D" id="2.40.50.140">
    <property type="entry name" value="Nucleic acid-binding proteins"/>
    <property type="match status" value="1"/>
</dbReference>